<keyword evidence="4" id="KW-1185">Reference proteome</keyword>
<protein>
    <submittedName>
        <fullName evidence="3">HET-domain-containing protein</fullName>
    </submittedName>
</protein>
<accession>A0A6G1IMW8</accession>
<feature type="region of interest" description="Disordered" evidence="1">
    <location>
        <begin position="317"/>
        <end position="337"/>
    </location>
</feature>
<dbReference type="InterPro" id="IPR010730">
    <property type="entry name" value="HET"/>
</dbReference>
<evidence type="ECO:0000313" key="4">
    <source>
        <dbReference type="Proteomes" id="UP000799291"/>
    </source>
</evidence>
<proteinExistence type="predicted"/>
<evidence type="ECO:0000313" key="3">
    <source>
        <dbReference type="EMBL" id="KAF2679330.1"/>
    </source>
</evidence>
<feature type="compositionally biased region" description="Basic and acidic residues" evidence="1">
    <location>
        <begin position="323"/>
        <end position="337"/>
    </location>
</feature>
<dbReference type="OrthoDB" id="3486565at2759"/>
<gene>
    <name evidence="3" type="ORF">K458DRAFT_118175</name>
</gene>
<dbReference type="AlphaFoldDB" id="A0A6G1IMW8"/>
<evidence type="ECO:0000259" key="2">
    <source>
        <dbReference type="Pfam" id="PF06985"/>
    </source>
</evidence>
<dbReference type="Pfam" id="PF06985">
    <property type="entry name" value="HET"/>
    <property type="match status" value="1"/>
</dbReference>
<evidence type="ECO:0000256" key="1">
    <source>
        <dbReference type="SAM" id="MobiDB-lite"/>
    </source>
</evidence>
<reference evidence="3" key="1">
    <citation type="journal article" date="2020" name="Stud. Mycol.">
        <title>101 Dothideomycetes genomes: a test case for predicting lifestyles and emergence of pathogens.</title>
        <authorList>
            <person name="Haridas S."/>
            <person name="Albert R."/>
            <person name="Binder M."/>
            <person name="Bloem J."/>
            <person name="Labutti K."/>
            <person name="Salamov A."/>
            <person name="Andreopoulos B."/>
            <person name="Baker S."/>
            <person name="Barry K."/>
            <person name="Bills G."/>
            <person name="Bluhm B."/>
            <person name="Cannon C."/>
            <person name="Castanera R."/>
            <person name="Culley D."/>
            <person name="Daum C."/>
            <person name="Ezra D."/>
            <person name="Gonzalez J."/>
            <person name="Henrissat B."/>
            <person name="Kuo A."/>
            <person name="Liang C."/>
            <person name="Lipzen A."/>
            <person name="Lutzoni F."/>
            <person name="Magnuson J."/>
            <person name="Mondo S."/>
            <person name="Nolan M."/>
            <person name="Ohm R."/>
            <person name="Pangilinan J."/>
            <person name="Park H.-J."/>
            <person name="Ramirez L."/>
            <person name="Alfaro M."/>
            <person name="Sun H."/>
            <person name="Tritt A."/>
            <person name="Yoshinaga Y."/>
            <person name="Zwiers L.-H."/>
            <person name="Turgeon B."/>
            <person name="Goodwin S."/>
            <person name="Spatafora J."/>
            <person name="Crous P."/>
            <person name="Grigoriev I."/>
        </authorList>
    </citation>
    <scope>NUCLEOTIDE SEQUENCE</scope>
    <source>
        <strain evidence="3">CBS 122367</strain>
    </source>
</reference>
<dbReference type="PANTHER" id="PTHR33112">
    <property type="entry name" value="DOMAIN PROTEIN, PUTATIVE-RELATED"/>
    <property type="match status" value="1"/>
</dbReference>
<dbReference type="EMBL" id="MU005604">
    <property type="protein sequence ID" value="KAF2679330.1"/>
    <property type="molecule type" value="Genomic_DNA"/>
</dbReference>
<organism evidence="3 4">
    <name type="scientific">Lentithecium fluviatile CBS 122367</name>
    <dbReference type="NCBI Taxonomy" id="1168545"/>
    <lineage>
        <taxon>Eukaryota</taxon>
        <taxon>Fungi</taxon>
        <taxon>Dikarya</taxon>
        <taxon>Ascomycota</taxon>
        <taxon>Pezizomycotina</taxon>
        <taxon>Dothideomycetes</taxon>
        <taxon>Pleosporomycetidae</taxon>
        <taxon>Pleosporales</taxon>
        <taxon>Massarineae</taxon>
        <taxon>Lentitheciaceae</taxon>
        <taxon>Lentithecium</taxon>
    </lineage>
</organism>
<dbReference type="Proteomes" id="UP000799291">
    <property type="component" value="Unassembled WGS sequence"/>
</dbReference>
<sequence>MASIDLAEKDTALCNMCRHSIRSRIQNFCLPRLRCSSSERCVLCVLLLKITMCIVPQKYQQTHREFSFEHVRSSDSLYVLTIRGVKDQIPGNIERKFYLFSGSTTAYTIGAHYHLGIAETPPLHGKLSSPSVWRAALDWLKECEERHTCQSTSEHTVLPRRVLDLDGAQGDMDGLKLFESNGHRARYVCLSHCWGPAGCALKTTSHNLDAHKNAIQPEHLPKTFKEAVIFTRWLGVRYLWIDALCIIQDSISDWETESGCMASIYANSYLTLSAVRAADGAGGLFSDVERSANQHEFLHEKDHEKVHIHIRSYIPHSPIDAESNGKKPDGMKPERSADPSFPLLSRAWAFQERILSPRTLHFGTDELYWECRQMTRCECGRKGSVKDWAKGQFVSLLEPPPVKITPDLQLERIQSWQCLVEKYSHHCLTFPSDRLPAFSGLVKKLSDPLSMGRYLAGIWEGDATALVWVVAREPLAPPPASYVAPSWSWAYVNCPVMFCAMSSTDMTFYSIIGSNCIPAGRDSTGSVAVGEIKVKGALELAILTHNVWSFPPSTMLLRWPDSLVRWDTTEAFRSATDLRLLRLATDRVYNHFLILKPVHDGPELGDRYRRLGMISVYLVGGRSRADEQSLAAHSLFKRTEIITLV</sequence>
<dbReference type="PANTHER" id="PTHR33112:SF9">
    <property type="entry name" value="HETEROKARYON INCOMPATIBILITY DOMAIN-CONTAINING PROTEIN"/>
    <property type="match status" value="1"/>
</dbReference>
<feature type="domain" description="Heterokaryon incompatibility" evidence="2">
    <location>
        <begin position="187"/>
        <end position="352"/>
    </location>
</feature>
<name>A0A6G1IMW8_9PLEO</name>